<organism evidence="1 2">
    <name type="scientific">Metamycoplasma hyosynoviae</name>
    <dbReference type="NCBI Taxonomy" id="29559"/>
    <lineage>
        <taxon>Bacteria</taxon>
        <taxon>Bacillati</taxon>
        <taxon>Mycoplasmatota</taxon>
        <taxon>Mycoplasmoidales</taxon>
        <taxon>Metamycoplasmataceae</taxon>
        <taxon>Metamycoplasma</taxon>
    </lineage>
</organism>
<gene>
    <name evidence="1" type="ORF">JN03_0090</name>
</gene>
<name>A0A063Y7V1_9BACT</name>
<protein>
    <submittedName>
        <fullName evidence="1">Uncharacterized protein</fullName>
    </submittedName>
</protein>
<comment type="caution">
    <text evidence="1">The sequence shown here is derived from an EMBL/GenBank/DDBJ whole genome shotgun (WGS) entry which is preliminary data.</text>
</comment>
<sequence length="445" mass="53609">MLLEKILIEKKILKINLKKYYFFLFFSTFLFFLSLYFIFLLTEKMGITFKIFDSKNITTKQKIQIYLWMVLFLSIAFNLIWFIDSLAMIFINKYYRFNIYRCSKWLKLKLFFTFRYKLFTQLCKRVNDFKEEEIDFVKYMQKNRFLLQGSKSILWKYKDFERQTNDFDFNAFEINAKLNNLEKQKNIEIKQKDNIVGKLIFNGVSVEVIISKYVPSYFVENKRGIKIPKITWMIAMKFHQLVKLYNLRKDGNIVSKEKINNTLIDTAFLLSKLKIFNINKIILNIQYLYISNFFIGYFLNSNCFDDFSDGNITKFSEYLATEINDLKNVNELFFFFDELISKLKSNTLMIKMAKSINQIIKDKEKLENNFLNYSSSEEREISSLKRIFSSEAEKNKFIKDNYQDYSFGSKVIKLFYDLFENDPNKQLDTLDIRQIMLLELNKKLI</sequence>
<dbReference type="EMBL" id="SOCH01000002">
    <property type="protein sequence ID" value="TDU98081.1"/>
    <property type="molecule type" value="Genomic_DNA"/>
</dbReference>
<accession>A0A063Y7V1</accession>
<evidence type="ECO:0000313" key="2">
    <source>
        <dbReference type="Proteomes" id="UP000294882"/>
    </source>
</evidence>
<evidence type="ECO:0000313" key="1">
    <source>
        <dbReference type="EMBL" id="TDU98081.1"/>
    </source>
</evidence>
<dbReference type="Proteomes" id="UP000294882">
    <property type="component" value="Unassembled WGS sequence"/>
</dbReference>
<dbReference type="NCBIfam" id="NF045994">
    <property type="entry name" value="MAG4530_fam"/>
    <property type="match status" value="1"/>
</dbReference>
<dbReference type="AlphaFoldDB" id="A0A063Y7V1"/>
<proteinExistence type="predicted"/>
<reference evidence="1 2" key="1">
    <citation type="submission" date="2019-03" db="EMBL/GenBank/DDBJ databases">
        <title>Genomic Encyclopedia of Archaeal and Bacterial Type Strains, Phase II (KMG-II): from individual species to whole genera.</title>
        <authorList>
            <person name="Goeker M."/>
        </authorList>
    </citation>
    <scope>NUCLEOTIDE SEQUENCE [LARGE SCALE GENOMIC DNA]</scope>
    <source>
        <strain evidence="1 2">ATCC 25591</strain>
    </source>
</reference>
<dbReference type="RefSeq" id="WP_036441855.1">
    <property type="nucleotide sequence ID" value="NZ_JFKL01000048.1"/>
</dbReference>